<dbReference type="InterPro" id="IPR029063">
    <property type="entry name" value="SAM-dependent_MTases_sf"/>
</dbReference>
<name>A0ABU7TF98_9HYPH</name>
<keyword evidence="1" id="KW-0808">Transferase</keyword>
<proteinExistence type="predicted"/>
<evidence type="ECO:0000313" key="1">
    <source>
        <dbReference type="EMBL" id="MEE7459183.1"/>
    </source>
</evidence>
<dbReference type="GO" id="GO:0032259">
    <property type="term" value="P:methylation"/>
    <property type="evidence" value="ECO:0007669"/>
    <property type="project" value="UniProtKB-KW"/>
</dbReference>
<reference evidence="1 2" key="1">
    <citation type="journal article" date="2012" name="Genet. Mol. Biol.">
        <title>Analysis of 16S rRNA and mxaF genes revealing insights into Methylobacterium niche-specific plant association.</title>
        <authorList>
            <person name="Dourado M.N."/>
            <person name="Andreote F.D."/>
            <person name="Dini-Andreote F."/>
            <person name="Conti R."/>
            <person name="Araujo J.M."/>
            <person name="Araujo W.L."/>
        </authorList>
    </citation>
    <scope>NUCLEOTIDE SEQUENCE [LARGE SCALE GENOMIC DNA]</scope>
    <source>
        <strain evidence="1 2">SR1.6/4</strain>
    </source>
</reference>
<dbReference type="EMBL" id="MLBY01000005">
    <property type="protein sequence ID" value="MEE7459183.1"/>
    <property type="molecule type" value="Genomic_DNA"/>
</dbReference>
<dbReference type="Proteomes" id="UP001349262">
    <property type="component" value="Unassembled WGS sequence"/>
</dbReference>
<accession>A0ABU7TF98</accession>
<keyword evidence="1" id="KW-0489">Methyltransferase</keyword>
<dbReference type="SUPFAM" id="SSF53335">
    <property type="entry name" value="S-adenosyl-L-methionine-dependent methyltransferases"/>
    <property type="match status" value="1"/>
</dbReference>
<evidence type="ECO:0000313" key="2">
    <source>
        <dbReference type="Proteomes" id="UP001349262"/>
    </source>
</evidence>
<dbReference type="Gene3D" id="3.40.50.150">
    <property type="entry name" value="Vaccinia Virus protein VP39"/>
    <property type="match status" value="1"/>
</dbReference>
<dbReference type="Pfam" id="PF13489">
    <property type="entry name" value="Methyltransf_23"/>
    <property type="match status" value="1"/>
</dbReference>
<sequence>MLQHSRMKYSGCPLCESTAFQPVRTASVAAHPRYKPGLPAELIWMACTACGHEFAEGYFDDAALALIFSESNAGQQVGEGYEQARWIAARMAQRVARHVGEGRWLDVGFGNAALVFTADEFGYEAVGLDLREQEVATLRRLGFEAHCRLMEDFETIEPFDVLSLADVLEHMPFPNTGLTAARRLLRRGGALLVSMPNADAFVWRGMAANPYHGEIEHYHNFGRRRLYDLLRETGFEPCEYGVSERYRACMEVIARRT</sequence>
<comment type="caution">
    <text evidence="1">The sequence shown here is derived from an EMBL/GenBank/DDBJ whole genome shotgun (WGS) entry which is preliminary data.</text>
</comment>
<dbReference type="CDD" id="cd02440">
    <property type="entry name" value="AdoMet_MTases"/>
    <property type="match status" value="1"/>
</dbReference>
<gene>
    <name evidence="1" type="ORF">MRSR164_21060</name>
</gene>
<protein>
    <submittedName>
        <fullName evidence="1">2-polyprenyl-3-methyl-5-hydroxy-6-metoxy-1, 4-benzoquinol methylase</fullName>
    </submittedName>
</protein>
<dbReference type="GO" id="GO:0008168">
    <property type="term" value="F:methyltransferase activity"/>
    <property type="evidence" value="ECO:0007669"/>
    <property type="project" value="UniProtKB-KW"/>
</dbReference>
<organism evidence="1 2">
    <name type="scientific">Methylobacterium radiotolerans</name>
    <dbReference type="NCBI Taxonomy" id="31998"/>
    <lineage>
        <taxon>Bacteria</taxon>
        <taxon>Pseudomonadati</taxon>
        <taxon>Pseudomonadota</taxon>
        <taxon>Alphaproteobacteria</taxon>
        <taxon>Hyphomicrobiales</taxon>
        <taxon>Methylobacteriaceae</taxon>
        <taxon>Methylobacterium</taxon>
    </lineage>
</organism>
<keyword evidence="2" id="KW-1185">Reference proteome</keyword>